<comment type="caution">
    <text evidence="2">The sequence shown here is derived from an EMBL/GenBank/DDBJ whole genome shotgun (WGS) entry which is preliminary data.</text>
</comment>
<keyword evidence="1" id="KW-0472">Membrane</keyword>
<feature type="transmembrane region" description="Helical" evidence="1">
    <location>
        <begin position="41"/>
        <end position="67"/>
    </location>
</feature>
<proteinExistence type="predicted"/>
<evidence type="ECO:0000313" key="3">
    <source>
        <dbReference type="Proteomes" id="UP001500755"/>
    </source>
</evidence>
<gene>
    <name evidence="2" type="ORF">GCM10009755_08020</name>
</gene>
<protein>
    <submittedName>
        <fullName evidence="2">Uncharacterized protein</fullName>
    </submittedName>
</protein>
<accession>A0ABP5EPS3</accession>
<reference evidence="3" key="1">
    <citation type="journal article" date="2019" name="Int. J. Syst. Evol. Microbiol.">
        <title>The Global Catalogue of Microorganisms (GCM) 10K type strain sequencing project: providing services to taxonomists for standard genome sequencing and annotation.</title>
        <authorList>
            <consortium name="The Broad Institute Genomics Platform"/>
            <consortium name="The Broad Institute Genome Sequencing Center for Infectious Disease"/>
            <person name="Wu L."/>
            <person name="Ma J."/>
        </authorList>
    </citation>
    <scope>NUCLEOTIDE SEQUENCE [LARGE SCALE GENOMIC DNA]</scope>
    <source>
        <strain evidence="3">JCM 14546</strain>
    </source>
</reference>
<name>A0ABP5EPS3_9MICO</name>
<keyword evidence="3" id="KW-1185">Reference proteome</keyword>
<evidence type="ECO:0000313" key="2">
    <source>
        <dbReference type="EMBL" id="GAA2001912.1"/>
    </source>
</evidence>
<organism evidence="2 3">
    <name type="scientific">Brevibacterium samyangense</name>
    <dbReference type="NCBI Taxonomy" id="366888"/>
    <lineage>
        <taxon>Bacteria</taxon>
        <taxon>Bacillati</taxon>
        <taxon>Actinomycetota</taxon>
        <taxon>Actinomycetes</taxon>
        <taxon>Micrococcales</taxon>
        <taxon>Brevibacteriaceae</taxon>
        <taxon>Brevibacterium</taxon>
    </lineage>
</organism>
<keyword evidence="1" id="KW-0812">Transmembrane</keyword>
<evidence type="ECO:0000256" key="1">
    <source>
        <dbReference type="SAM" id="Phobius"/>
    </source>
</evidence>
<dbReference type="Proteomes" id="UP001500755">
    <property type="component" value="Unassembled WGS sequence"/>
</dbReference>
<sequence>MSARKGGVSVMTPAYACTAGDAVRGVTRRCHDSVVSIFTGALGIIIAVFGGFCGLVLVVLGIVLWAVGAKRTKR</sequence>
<keyword evidence="1" id="KW-1133">Transmembrane helix</keyword>
<dbReference type="EMBL" id="BAAANO010000008">
    <property type="protein sequence ID" value="GAA2001912.1"/>
    <property type="molecule type" value="Genomic_DNA"/>
</dbReference>